<dbReference type="PROSITE" id="PS51197">
    <property type="entry name" value="HTH_RRF2_2"/>
    <property type="match status" value="1"/>
</dbReference>
<dbReference type="InterPro" id="IPR000944">
    <property type="entry name" value="Tscrpt_reg_Rrf2"/>
</dbReference>
<dbReference type="EMBL" id="CP043046">
    <property type="protein sequence ID" value="QEI08949.1"/>
    <property type="molecule type" value="Genomic_DNA"/>
</dbReference>
<proteinExistence type="predicted"/>
<dbReference type="Gene3D" id="1.10.10.10">
    <property type="entry name" value="Winged helix-like DNA-binding domain superfamily/Winged helix DNA-binding domain"/>
    <property type="match status" value="1"/>
</dbReference>
<protein>
    <submittedName>
        <fullName evidence="1">Rrf2 family transcriptional regulator</fullName>
    </submittedName>
</protein>
<accession>A0A5C0B288</accession>
<dbReference type="PANTHER" id="PTHR33221:SF15">
    <property type="entry name" value="HTH-TYPE TRANSCRIPTIONAL REGULATOR YWGB-RELATED"/>
    <property type="match status" value="1"/>
</dbReference>
<name>A0A5C0B288_9BURK</name>
<sequence length="140" mass="14721">MSQPNVQFAVASHVMAALGAHKGEPVRSAELASSVNAEPSFVRRVVSKLAKAGLVTTHRGKNGACALARPAAEITLLDIYRASEAPEACCVHDYAATDCVVSQNFKGCLNKVLQEAQEGFEQALAKQSLSGLVNALVNTK</sequence>
<organism evidence="1 2">
    <name type="scientific">Pigmentiphaga aceris</name>
    <dbReference type="NCBI Taxonomy" id="1940612"/>
    <lineage>
        <taxon>Bacteria</taxon>
        <taxon>Pseudomonadati</taxon>
        <taxon>Pseudomonadota</taxon>
        <taxon>Betaproteobacteria</taxon>
        <taxon>Burkholderiales</taxon>
        <taxon>Alcaligenaceae</taxon>
        <taxon>Pigmentiphaga</taxon>
    </lineage>
</organism>
<dbReference type="GO" id="GO:0005829">
    <property type="term" value="C:cytosol"/>
    <property type="evidence" value="ECO:0007669"/>
    <property type="project" value="TreeGrafter"/>
</dbReference>
<gene>
    <name evidence="1" type="ORF">FXN63_26155</name>
</gene>
<dbReference type="SUPFAM" id="SSF46785">
    <property type="entry name" value="Winged helix' DNA-binding domain"/>
    <property type="match status" value="1"/>
</dbReference>
<dbReference type="InterPro" id="IPR036390">
    <property type="entry name" value="WH_DNA-bd_sf"/>
</dbReference>
<dbReference type="Proteomes" id="UP000325161">
    <property type="component" value="Chromosome"/>
</dbReference>
<dbReference type="RefSeq" id="WP_148818586.1">
    <property type="nucleotide sequence ID" value="NZ_CP043046.1"/>
</dbReference>
<evidence type="ECO:0000313" key="2">
    <source>
        <dbReference type="Proteomes" id="UP000325161"/>
    </source>
</evidence>
<dbReference type="Pfam" id="PF02082">
    <property type="entry name" value="Rrf2"/>
    <property type="match status" value="1"/>
</dbReference>
<evidence type="ECO:0000313" key="1">
    <source>
        <dbReference type="EMBL" id="QEI08949.1"/>
    </source>
</evidence>
<dbReference type="InterPro" id="IPR036388">
    <property type="entry name" value="WH-like_DNA-bd_sf"/>
</dbReference>
<dbReference type="GO" id="GO:0003700">
    <property type="term" value="F:DNA-binding transcription factor activity"/>
    <property type="evidence" value="ECO:0007669"/>
    <property type="project" value="TreeGrafter"/>
</dbReference>
<reference evidence="1 2" key="1">
    <citation type="submission" date="2019-08" db="EMBL/GenBank/DDBJ databases">
        <title>Amphibian skin-associated Pigmentiphaga: genome sequence and occurrence across geography and hosts.</title>
        <authorList>
            <person name="Bletz M.C."/>
            <person name="Bunk B."/>
            <person name="Sproeer C."/>
            <person name="Biwer P."/>
            <person name="Reiter S."/>
            <person name="Rabemananjara F.C.E."/>
            <person name="Schulz S."/>
            <person name="Overmann J."/>
            <person name="Vences M."/>
        </authorList>
    </citation>
    <scope>NUCLEOTIDE SEQUENCE [LARGE SCALE GENOMIC DNA]</scope>
    <source>
        <strain evidence="1 2">Mada1488</strain>
    </source>
</reference>
<dbReference type="PANTHER" id="PTHR33221">
    <property type="entry name" value="WINGED HELIX-TURN-HELIX TRANSCRIPTIONAL REGULATOR, RRF2 FAMILY"/>
    <property type="match status" value="1"/>
</dbReference>
<dbReference type="KEGG" id="pacr:FXN63_26155"/>
<dbReference type="OrthoDB" id="9795923at2"/>
<keyword evidence="2" id="KW-1185">Reference proteome</keyword>
<dbReference type="AlphaFoldDB" id="A0A5C0B288"/>